<feature type="compositionally biased region" description="Basic and acidic residues" evidence="10">
    <location>
        <begin position="101"/>
        <end position="110"/>
    </location>
</feature>
<keyword evidence="5" id="KW-0488">Methylation</keyword>
<dbReference type="SUPFAM" id="SSF54523">
    <property type="entry name" value="Pili subunits"/>
    <property type="match status" value="1"/>
</dbReference>
<evidence type="ECO:0000256" key="1">
    <source>
        <dbReference type="ARBA" id="ARBA00004377"/>
    </source>
</evidence>
<dbReference type="PRINTS" id="PR00813">
    <property type="entry name" value="BCTERIALGSPG"/>
</dbReference>
<evidence type="ECO:0000313" key="14">
    <source>
        <dbReference type="Proteomes" id="UP000777265"/>
    </source>
</evidence>
<feature type="domain" description="Type II secretion system protein GspG C-terminal" evidence="12">
    <location>
        <begin position="45"/>
        <end position="156"/>
    </location>
</feature>
<evidence type="ECO:0000256" key="9">
    <source>
        <dbReference type="ARBA" id="ARBA00023136"/>
    </source>
</evidence>
<evidence type="ECO:0000259" key="12">
    <source>
        <dbReference type="Pfam" id="PF08334"/>
    </source>
</evidence>
<dbReference type="PANTHER" id="PTHR30093">
    <property type="entry name" value="GENERAL SECRETION PATHWAY PROTEIN G"/>
    <property type="match status" value="1"/>
</dbReference>
<dbReference type="InterPro" id="IPR010054">
    <property type="entry name" value="Type2_sec_GspG"/>
</dbReference>
<evidence type="ECO:0000256" key="7">
    <source>
        <dbReference type="ARBA" id="ARBA00022692"/>
    </source>
</evidence>
<dbReference type="GO" id="GO:0005886">
    <property type="term" value="C:plasma membrane"/>
    <property type="evidence" value="ECO:0007669"/>
    <property type="project" value="UniProtKB-SubCell"/>
</dbReference>
<keyword evidence="8 11" id="KW-1133">Transmembrane helix</keyword>
<comment type="subcellular location">
    <subcellularLocation>
        <location evidence="1">Cell inner membrane</location>
        <topology evidence="1">Single-pass membrane protein</topology>
    </subcellularLocation>
</comment>
<dbReference type="NCBIfam" id="TIGR02532">
    <property type="entry name" value="IV_pilin_GFxxxE"/>
    <property type="match status" value="1"/>
</dbReference>
<evidence type="ECO:0000256" key="3">
    <source>
        <dbReference type="ARBA" id="ARBA00020042"/>
    </source>
</evidence>
<dbReference type="GO" id="GO:0015628">
    <property type="term" value="P:protein secretion by the type II secretion system"/>
    <property type="evidence" value="ECO:0007669"/>
    <property type="project" value="InterPro"/>
</dbReference>
<organism evidence="13 14">
    <name type="scientific">Syntrophorhabdus aromaticivorans</name>
    <dbReference type="NCBI Taxonomy" id="328301"/>
    <lineage>
        <taxon>Bacteria</taxon>
        <taxon>Pseudomonadati</taxon>
        <taxon>Thermodesulfobacteriota</taxon>
        <taxon>Syntrophorhabdia</taxon>
        <taxon>Syntrophorhabdales</taxon>
        <taxon>Syntrophorhabdaceae</taxon>
        <taxon>Syntrophorhabdus</taxon>
    </lineage>
</organism>
<dbReference type="EMBL" id="JAAYEE010000121">
    <property type="protein sequence ID" value="NLW35290.1"/>
    <property type="molecule type" value="Genomic_DNA"/>
</dbReference>
<protein>
    <recommendedName>
        <fullName evidence="3">Type II secretion system core protein G</fullName>
    </recommendedName>
</protein>
<keyword evidence="6" id="KW-0997">Cell inner membrane</keyword>
<evidence type="ECO:0000256" key="11">
    <source>
        <dbReference type="SAM" id="Phobius"/>
    </source>
</evidence>
<dbReference type="PROSITE" id="PS00409">
    <property type="entry name" value="PROKAR_NTER_METHYL"/>
    <property type="match status" value="1"/>
</dbReference>
<keyword evidence="7 11" id="KW-0812">Transmembrane</keyword>
<dbReference type="PANTHER" id="PTHR30093:SF44">
    <property type="entry name" value="TYPE II SECRETION SYSTEM CORE PROTEIN G"/>
    <property type="match status" value="1"/>
</dbReference>
<evidence type="ECO:0000256" key="6">
    <source>
        <dbReference type="ARBA" id="ARBA00022519"/>
    </source>
</evidence>
<keyword evidence="4" id="KW-1003">Cell membrane</keyword>
<dbReference type="InterPro" id="IPR000983">
    <property type="entry name" value="Bac_GSPG_pilin"/>
</dbReference>
<dbReference type="Gene3D" id="3.30.700.10">
    <property type="entry name" value="Glycoprotein, Type 4 Pilin"/>
    <property type="match status" value="1"/>
</dbReference>
<dbReference type="NCBIfam" id="TIGR01710">
    <property type="entry name" value="typeII_sec_gspG"/>
    <property type="match status" value="1"/>
</dbReference>
<dbReference type="InterPro" id="IPR012902">
    <property type="entry name" value="N_methyl_site"/>
</dbReference>
<dbReference type="InterPro" id="IPR045584">
    <property type="entry name" value="Pilin-like"/>
</dbReference>
<dbReference type="GO" id="GO:0015627">
    <property type="term" value="C:type II protein secretion system complex"/>
    <property type="evidence" value="ECO:0007669"/>
    <property type="project" value="InterPro"/>
</dbReference>
<reference evidence="13" key="1">
    <citation type="journal article" date="2020" name="Biotechnol. Biofuels">
        <title>New insights from the biogas microbiome by comprehensive genome-resolved metagenomics of nearly 1600 species originating from multiple anaerobic digesters.</title>
        <authorList>
            <person name="Campanaro S."/>
            <person name="Treu L."/>
            <person name="Rodriguez-R L.M."/>
            <person name="Kovalovszki A."/>
            <person name="Ziels R.M."/>
            <person name="Maus I."/>
            <person name="Zhu X."/>
            <person name="Kougias P.G."/>
            <person name="Basile A."/>
            <person name="Luo G."/>
            <person name="Schluter A."/>
            <person name="Konstantinidis K.T."/>
            <person name="Angelidaki I."/>
        </authorList>
    </citation>
    <scope>NUCLEOTIDE SEQUENCE</scope>
    <source>
        <strain evidence="13">AS06rmzACSIP_7</strain>
    </source>
</reference>
<sequence>MKITRNIHKQQGWGKQIRSERGFTLIELMIVVVIVGILATLLIPRIMERPEEARRIKAKADIKTIESALKLYKLDSGTYPTTEQGLQALITKPETSPVPNKWREGGYIEGKEVPKDPWGNPYYYTSPGTDGGEYSINSYGADGEPGGSGKDADISSAELGRD</sequence>
<feature type="region of interest" description="Disordered" evidence="10">
    <location>
        <begin position="91"/>
        <end position="110"/>
    </location>
</feature>
<reference evidence="13" key="2">
    <citation type="submission" date="2020-01" db="EMBL/GenBank/DDBJ databases">
        <authorList>
            <person name="Campanaro S."/>
        </authorList>
    </citation>
    <scope>NUCLEOTIDE SEQUENCE</scope>
    <source>
        <strain evidence="13">AS06rmzACSIP_7</strain>
    </source>
</reference>
<dbReference type="AlphaFoldDB" id="A0A971M3M9"/>
<proteinExistence type="inferred from homology"/>
<dbReference type="Pfam" id="PF07963">
    <property type="entry name" value="N_methyl"/>
    <property type="match status" value="1"/>
</dbReference>
<evidence type="ECO:0000313" key="13">
    <source>
        <dbReference type="EMBL" id="NLW35290.1"/>
    </source>
</evidence>
<feature type="region of interest" description="Disordered" evidence="10">
    <location>
        <begin position="133"/>
        <end position="162"/>
    </location>
</feature>
<comment type="caution">
    <text evidence="13">The sequence shown here is derived from an EMBL/GenBank/DDBJ whole genome shotgun (WGS) entry which is preliminary data.</text>
</comment>
<evidence type="ECO:0000256" key="8">
    <source>
        <dbReference type="ARBA" id="ARBA00022989"/>
    </source>
</evidence>
<evidence type="ECO:0000256" key="2">
    <source>
        <dbReference type="ARBA" id="ARBA00009984"/>
    </source>
</evidence>
<gene>
    <name evidence="13" type="primary">gspG</name>
    <name evidence="13" type="ORF">GXY80_07395</name>
</gene>
<accession>A0A971M3M9</accession>
<dbReference type="Pfam" id="PF08334">
    <property type="entry name" value="T2SSG"/>
    <property type="match status" value="1"/>
</dbReference>
<evidence type="ECO:0000256" key="4">
    <source>
        <dbReference type="ARBA" id="ARBA00022475"/>
    </source>
</evidence>
<name>A0A971M3M9_9BACT</name>
<dbReference type="Proteomes" id="UP000777265">
    <property type="component" value="Unassembled WGS sequence"/>
</dbReference>
<keyword evidence="9 11" id="KW-0472">Membrane</keyword>
<feature type="transmembrane region" description="Helical" evidence="11">
    <location>
        <begin position="21"/>
        <end position="43"/>
    </location>
</feature>
<dbReference type="InterPro" id="IPR013545">
    <property type="entry name" value="T2SS_protein-GspG_C"/>
</dbReference>
<evidence type="ECO:0000256" key="10">
    <source>
        <dbReference type="SAM" id="MobiDB-lite"/>
    </source>
</evidence>
<evidence type="ECO:0000256" key="5">
    <source>
        <dbReference type="ARBA" id="ARBA00022481"/>
    </source>
</evidence>
<comment type="similarity">
    <text evidence="2">Belongs to the GSP G family.</text>
</comment>